<dbReference type="PANTHER" id="PTHR19991:SF2">
    <property type="entry name" value="GH08893P"/>
    <property type="match status" value="1"/>
</dbReference>
<feature type="domain" description="Thioredoxin" evidence="3">
    <location>
        <begin position="126"/>
        <end position="212"/>
    </location>
</feature>
<name>A0A482XKA4_LAOST</name>
<dbReference type="AlphaFoldDB" id="A0A482XKA4"/>
<feature type="transmembrane region" description="Helical" evidence="1">
    <location>
        <begin position="265"/>
        <end position="282"/>
    </location>
</feature>
<dbReference type="FunCoup" id="A0A482XKA4">
    <property type="interactions" value="231"/>
</dbReference>
<protein>
    <recommendedName>
        <fullName evidence="3">Thioredoxin domain-containing protein</fullName>
    </recommendedName>
</protein>
<dbReference type="EMBL" id="QKKF02008413">
    <property type="protein sequence ID" value="RZF45711.1"/>
    <property type="molecule type" value="Genomic_DNA"/>
</dbReference>
<reference evidence="4 5" key="1">
    <citation type="journal article" date="2017" name="Gigascience">
        <title>Genome sequence of the small brown planthopper, Laodelphax striatellus.</title>
        <authorList>
            <person name="Zhu J."/>
            <person name="Jiang F."/>
            <person name="Wang X."/>
            <person name="Yang P."/>
            <person name="Bao Y."/>
            <person name="Zhao W."/>
            <person name="Wang W."/>
            <person name="Lu H."/>
            <person name="Wang Q."/>
            <person name="Cui N."/>
            <person name="Li J."/>
            <person name="Chen X."/>
            <person name="Luo L."/>
            <person name="Yu J."/>
            <person name="Kang L."/>
            <person name="Cui F."/>
        </authorList>
    </citation>
    <scope>NUCLEOTIDE SEQUENCE [LARGE SCALE GENOMIC DNA]</scope>
    <source>
        <strain evidence="4">Lst14</strain>
    </source>
</reference>
<dbReference type="CDD" id="cd02961">
    <property type="entry name" value="PDI_a_family"/>
    <property type="match status" value="1"/>
</dbReference>
<evidence type="ECO:0000313" key="4">
    <source>
        <dbReference type="EMBL" id="RZF45711.1"/>
    </source>
</evidence>
<dbReference type="InterPro" id="IPR036249">
    <property type="entry name" value="Thioredoxin-like_sf"/>
</dbReference>
<dbReference type="STRING" id="195883.A0A482XKA4"/>
<dbReference type="SMR" id="A0A482XKA4"/>
<comment type="caution">
    <text evidence="4">The sequence shown here is derived from an EMBL/GenBank/DDBJ whole genome shotgun (WGS) entry which is preliminary data.</text>
</comment>
<organism evidence="4 5">
    <name type="scientific">Laodelphax striatellus</name>
    <name type="common">Small brown planthopper</name>
    <name type="synonym">Delphax striatella</name>
    <dbReference type="NCBI Taxonomy" id="195883"/>
    <lineage>
        <taxon>Eukaryota</taxon>
        <taxon>Metazoa</taxon>
        <taxon>Ecdysozoa</taxon>
        <taxon>Arthropoda</taxon>
        <taxon>Hexapoda</taxon>
        <taxon>Insecta</taxon>
        <taxon>Pterygota</taxon>
        <taxon>Neoptera</taxon>
        <taxon>Paraneoptera</taxon>
        <taxon>Hemiptera</taxon>
        <taxon>Auchenorrhyncha</taxon>
        <taxon>Fulgoroidea</taxon>
        <taxon>Delphacidae</taxon>
        <taxon>Criomorphinae</taxon>
        <taxon>Laodelphax</taxon>
    </lineage>
</organism>
<keyword evidence="1" id="KW-0812">Transmembrane</keyword>
<evidence type="ECO:0000256" key="2">
    <source>
        <dbReference type="SAM" id="SignalP"/>
    </source>
</evidence>
<dbReference type="Proteomes" id="UP000291343">
    <property type="component" value="Unassembled WGS sequence"/>
</dbReference>
<dbReference type="InterPro" id="IPR013766">
    <property type="entry name" value="Thioredoxin_domain"/>
</dbReference>
<feature type="chain" id="PRO_5019758328" description="Thioredoxin domain-containing protein" evidence="2">
    <location>
        <begin position="20"/>
        <end position="307"/>
    </location>
</feature>
<keyword evidence="1" id="KW-0472">Membrane</keyword>
<dbReference type="Pfam" id="PF00085">
    <property type="entry name" value="Thioredoxin"/>
    <property type="match status" value="1"/>
</dbReference>
<evidence type="ECO:0000256" key="1">
    <source>
        <dbReference type="SAM" id="Phobius"/>
    </source>
</evidence>
<dbReference type="SUPFAM" id="SSF52833">
    <property type="entry name" value="Thioredoxin-like"/>
    <property type="match status" value="2"/>
</dbReference>
<feature type="signal peptide" evidence="2">
    <location>
        <begin position="1"/>
        <end position="19"/>
    </location>
</feature>
<sequence length="307" mass="35434">MKLIFTIILALICTLEVYGSSLEVVNDNELVNLWNSEQYVIVLFAKKDCQESEKFETEVLKIREDLVDSLSAWVVKAVDSYLLRLYSPSKEPALVFFRHGIPLLYDGELNEELILETFIFNKEPAVKELTDDNFEHLTQAASGATTGDWFVMFYSTNCVECKRLQARWETVGAKLKTRMNVAMVNRETTGRVTSRRFAIVDTPTFVLFRAQKMYRYNIPKYDIASFVTFATEWYRNARAEAVPVPKAPFDDLVQAVVDYMLENPMIWKIASMIISIIVLFLVRRKLTAVDKKAEKKSKKSKEKSKEK</sequence>
<dbReference type="InParanoid" id="A0A482XKA4"/>
<keyword evidence="5" id="KW-1185">Reference proteome</keyword>
<keyword evidence="2" id="KW-0732">Signal</keyword>
<evidence type="ECO:0000259" key="3">
    <source>
        <dbReference type="Pfam" id="PF00085"/>
    </source>
</evidence>
<proteinExistence type="predicted"/>
<dbReference type="Gene3D" id="3.40.30.10">
    <property type="entry name" value="Glutaredoxin"/>
    <property type="match status" value="1"/>
</dbReference>
<keyword evidence="1" id="KW-1133">Transmembrane helix</keyword>
<dbReference type="OrthoDB" id="72053at2759"/>
<gene>
    <name evidence="4" type="ORF">LSTR_LSTR005006</name>
</gene>
<accession>A0A482XKA4</accession>
<evidence type="ECO:0000313" key="5">
    <source>
        <dbReference type="Proteomes" id="UP000291343"/>
    </source>
</evidence>
<dbReference type="PANTHER" id="PTHR19991">
    <property type="entry name" value="L 2 01289"/>
    <property type="match status" value="1"/>
</dbReference>